<protein>
    <submittedName>
        <fullName evidence="2">Uncharacterized protein</fullName>
    </submittedName>
</protein>
<organism evidence="2 3">
    <name type="scientific">Nocardiopsis mangrovi</name>
    <dbReference type="NCBI Taxonomy" id="1179818"/>
    <lineage>
        <taxon>Bacteria</taxon>
        <taxon>Bacillati</taxon>
        <taxon>Actinomycetota</taxon>
        <taxon>Actinomycetes</taxon>
        <taxon>Streptosporangiales</taxon>
        <taxon>Nocardiopsidaceae</taxon>
        <taxon>Nocardiopsis</taxon>
    </lineage>
</organism>
<dbReference type="Proteomes" id="UP001595923">
    <property type="component" value="Unassembled WGS sequence"/>
</dbReference>
<name>A0ABV9E3U4_9ACTN</name>
<evidence type="ECO:0000313" key="2">
    <source>
        <dbReference type="EMBL" id="MFC4565368.1"/>
    </source>
</evidence>
<keyword evidence="3" id="KW-1185">Reference proteome</keyword>
<dbReference type="RefSeq" id="WP_378579245.1">
    <property type="nucleotide sequence ID" value="NZ_JBHSFQ010000036.1"/>
</dbReference>
<feature type="region of interest" description="Disordered" evidence="1">
    <location>
        <begin position="1"/>
        <end position="20"/>
    </location>
</feature>
<feature type="region of interest" description="Disordered" evidence="1">
    <location>
        <begin position="37"/>
        <end position="62"/>
    </location>
</feature>
<proteinExistence type="predicted"/>
<feature type="compositionally biased region" description="Pro residues" evidence="1">
    <location>
        <begin position="51"/>
        <end position="60"/>
    </location>
</feature>
<accession>A0ABV9E3U4</accession>
<dbReference type="EMBL" id="JBHSFQ010000036">
    <property type="protein sequence ID" value="MFC4565368.1"/>
    <property type="molecule type" value="Genomic_DNA"/>
</dbReference>
<gene>
    <name evidence="2" type="ORF">ACFO4E_26225</name>
</gene>
<reference evidence="3" key="1">
    <citation type="journal article" date="2019" name="Int. J. Syst. Evol. Microbiol.">
        <title>The Global Catalogue of Microorganisms (GCM) 10K type strain sequencing project: providing services to taxonomists for standard genome sequencing and annotation.</title>
        <authorList>
            <consortium name="The Broad Institute Genomics Platform"/>
            <consortium name="The Broad Institute Genome Sequencing Center for Infectious Disease"/>
            <person name="Wu L."/>
            <person name="Ma J."/>
        </authorList>
    </citation>
    <scope>NUCLEOTIDE SEQUENCE [LARGE SCALE GENOMIC DNA]</scope>
    <source>
        <strain evidence="3">XZYJ18</strain>
    </source>
</reference>
<sequence>MNPGDDHADPPPSDVSPPAHRAWLDAYVDHRLAGIGRELAGDAEGTDLGPNPIPPPPAPPITARELAPYLAELAERYRGRTV</sequence>
<comment type="caution">
    <text evidence="2">The sequence shown here is derived from an EMBL/GenBank/DDBJ whole genome shotgun (WGS) entry which is preliminary data.</text>
</comment>
<evidence type="ECO:0000256" key="1">
    <source>
        <dbReference type="SAM" id="MobiDB-lite"/>
    </source>
</evidence>
<evidence type="ECO:0000313" key="3">
    <source>
        <dbReference type="Proteomes" id="UP001595923"/>
    </source>
</evidence>